<comment type="caution">
    <text evidence="1">The sequence shown here is derived from an EMBL/GenBank/DDBJ whole genome shotgun (WGS) entry which is preliminary data.</text>
</comment>
<dbReference type="OrthoDB" id="2722301at2759"/>
<dbReference type="OMA" id="NVIHIMH"/>
<protein>
    <recommendedName>
        <fullName evidence="3">Protein kinase domain-containing protein</fullName>
    </recommendedName>
</protein>
<organism evidence="1 2">
    <name type="scientific">Pycnoporus cinnabarinus</name>
    <name type="common">Cinnabar-red polypore</name>
    <name type="synonym">Trametes cinnabarina</name>
    <dbReference type="NCBI Taxonomy" id="5643"/>
    <lineage>
        <taxon>Eukaryota</taxon>
        <taxon>Fungi</taxon>
        <taxon>Dikarya</taxon>
        <taxon>Basidiomycota</taxon>
        <taxon>Agaricomycotina</taxon>
        <taxon>Agaricomycetes</taxon>
        <taxon>Polyporales</taxon>
        <taxon>Polyporaceae</taxon>
        <taxon>Trametes</taxon>
    </lineage>
</organism>
<dbReference type="AlphaFoldDB" id="A0A060SM00"/>
<gene>
    <name evidence="1" type="ORF">BN946_scf184855.g18</name>
</gene>
<name>A0A060SM00_PYCCI</name>
<dbReference type="InterPro" id="IPR011009">
    <property type="entry name" value="Kinase-like_dom_sf"/>
</dbReference>
<dbReference type="EMBL" id="CCBP010000270">
    <property type="protein sequence ID" value="CDO75415.1"/>
    <property type="molecule type" value="Genomic_DNA"/>
</dbReference>
<accession>A0A060SM00</accession>
<dbReference type="SUPFAM" id="SSF56112">
    <property type="entry name" value="Protein kinase-like (PK-like)"/>
    <property type="match status" value="1"/>
</dbReference>
<evidence type="ECO:0000313" key="2">
    <source>
        <dbReference type="Proteomes" id="UP000029665"/>
    </source>
</evidence>
<sequence length="232" mass="26664">MSEKGPFPCVLSPVAILDTPSDLSFLAMPIPGARYAEFPNLLDEHRRNDDAVYAFIDFGQSLQLPPDTSITDCRRPGDETCIAMNLFKPLDGNLGEPYYNPFSYDVAALGFLFRYYFSEAVPALPALAALFDRMTDYCPSRRMTAQEALQWFEEVVAQLSPGRLEARVTLDCSFEAMRDEAFYWGKLPAEDRVQWCEYRTPPRPLWRRLLGFIARNRLGFRMLCYVRELLQI</sequence>
<evidence type="ECO:0000313" key="1">
    <source>
        <dbReference type="EMBL" id="CDO75415.1"/>
    </source>
</evidence>
<dbReference type="HOGENOM" id="CLU_042818_1_0_1"/>
<evidence type="ECO:0008006" key="3">
    <source>
        <dbReference type="Google" id="ProtNLM"/>
    </source>
</evidence>
<keyword evidence="2" id="KW-1185">Reference proteome</keyword>
<dbReference type="Proteomes" id="UP000029665">
    <property type="component" value="Unassembled WGS sequence"/>
</dbReference>
<proteinExistence type="predicted"/>
<reference evidence="1" key="1">
    <citation type="submission" date="2014-01" db="EMBL/GenBank/DDBJ databases">
        <title>The genome of the white-rot fungus Pycnoporus cinnabarinus: a basidiomycete model with a versatile arsenal for lignocellulosic biomass breakdown.</title>
        <authorList>
            <person name="Levasseur A."/>
            <person name="Lomascolo A."/>
            <person name="Ruiz-Duenas F.J."/>
            <person name="Uzan E."/>
            <person name="Piumi F."/>
            <person name="Kues U."/>
            <person name="Ram A.F.J."/>
            <person name="Murat C."/>
            <person name="Haon M."/>
            <person name="Benoit I."/>
            <person name="Arfi Y."/>
            <person name="Chevret D."/>
            <person name="Drula E."/>
            <person name="Kwon M.J."/>
            <person name="Gouret P."/>
            <person name="Lesage-Meessen L."/>
            <person name="Lombard V."/>
            <person name="Mariette J."/>
            <person name="Noirot C."/>
            <person name="Park J."/>
            <person name="Patyshakuliyeva A."/>
            <person name="Wieneger R.A.B."/>
            <person name="Wosten H.A.B."/>
            <person name="Martin F."/>
            <person name="Coutinho P.M."/>
            <person name="de Vries R."/>
            <person name="Martinez A.T."/>
            <person name="Klopp C."/>
            <person name="Pontarotti P."/>
            <person name="Henrissat B."/>
            <person name="Record E."/>
        </authorList>
    </citation>
    <scope>NUCLEOTIDE SEQUENCE [LARGE SCALE GENOMIC DNA]</scope>
    <source>
        <strain evidence="1">BRFM137</strain>
    </source>
</reference>